<dbReference type="OrthoDB" id="7477898at2"/>
<feature type="region of interest" description="Disordered" evidence="1">
    <location>
        <begin position="97"/>
        <end position="121"/>
    </location>
</feature>
<name>A0A345ZU08_9HYPH</name>
<proteinExistence type="predicted"/>
<dbReference type="Proteomes" id="UP000254889">
    <property type="component" value="Chromosome"/>
</dbReference>
<gene>
    <name evidence="2" type="ORF">DW352_07680</name>
</gene>
<dbReference type="EMBL" id="CP031417">
    <property type="protein sequence ID" value="AXK80405.1"/>
    <property type="molecule type" value="Genomic_DNA"/>
</dbReference>
<feature type="compositionally biased region" description="Gly residues" evidence="1">
    <location>
        <begin position="112"/>
        <end position="121"/>
    </location>
</feature>
<dbReference type="RefSeq" id="WP_115690022.1">
    <property type="nucleotide sequence ID" value="NZ_CP031417.1"/>
</dbReference>
<accession>A0A345ZU08</accession>
<evidence type="ECO:0000256" key="1">
    <source>
        <dbReference type="SAM" id="MobiDB-lite"/>
    </source>
</evidence>
<reference evidence="2 3" key="1">
    <citation type="submission" date="2018-07" db="EMBL/GenBank/DDBJ databases">
        <authorList>
            <person name="Quirk P.G."/>
            <person name="Krulwich T.A."/>
        </authorList>
    </citation>
    <scope>NUCLEOTIDE SEQUENCE [LARGE SCALE GENOMIC DNA]</scope>
    <source>
        <strain evidence="2 3">CC-BB4</strain>
    </source>
</reference>
<feature type="compositionally biased region" description="Basic residues" evidence="1">
    <location>
        <begin position="97"/>
        <end position="109"/>
    </location>
</feature>
<evidence type="ECO:0000313" key="3">
    <source>
        <dbReference type="Proteomes" id="UP000254889"/>
    </source>
</evidence>
<evidence type="ECO:0000313" key="2">
    <source>
        <dbReference type="EMBL" id="AXK80405.1"/>
    </source>
</evidence>
<sequence length="121" mass="13501">MDHSANKPSLARENRFDFDALLHPANAFAHPLDVVRDKDLTLNEKRAILASWASDACAVEAAPELRITPVGRTVRWDDIMDALRMLDAQADIPRRGRSRWRKFGARRRGSGNEPGQGAQLG</sequence>
<organism evidence="2 3">
    <name type="scientific">Pseudolabrys taiwanensis</name>
    <dbReference type="NCBI Taxonomy" id="331696"/>
    <lineage>
        <taxon>Bacteria</taxon>
        <taxon>Pseudomonadati</taxon>
        <taxon>Pseudomonadota</taxon>
        <taxon>Alphaproteobacteria</taxon>
        <taxon>Hyphomicrobiales</taxon>
        <taxon>Xanthobacteraceae</taxon>
        <taxon>Pseudolabrys</taxon>
    </lineage>
</organism>
<dbReference type="AlphaFoldDB" id="A0A345ZU08"/>
<dbReference type="KEGG" id="ptaw:DW352_07680"/>
<keyword evidence="3" id="KW-1185">Reference proteome</keyword>
<protein>
    <submittedName>
        <fullName evidence="2">Uncharacterized protein</fullName>
    </submittedName>
</protein>